<dbReference type="NCBIfam" id="TIGR00756">
    <property type="entry name" value="PPR"/>
    <property type="match status" value="3"/>
</dbReference>
<dbReference type="Pfam" id="PF13041">
    <property type="entry name" value="PPR_2"/>
    <property type="match status" value="1"/>
</dbReference>
<dbReference type="PANTHER" id="PTHR47941">
    <property type="entry name" value="PENTATRICOPEPTIDE REPEAT-CONTAINING PROTEIN 3, MITOCHONDRIAL"/>
    <property type="match status" value="1"/>
</dbReference>
<reference evidence="5" key="1">
    <citation type="submission" date="2016-06" db="EMBL/GenBank/DDBJ databases">
        <title>Parallel loss of symbiosis genes in relatives of nitrogen-fixing non-legume Parasponia.</title>
        <authorList>
            <person name="Van Velzen R."/>
            <person name="Holmer R."/>
            <person name="Bu F."/>
            <person name="Rutten L."/>
            <person name="Van Zeijl A."/>
            <person name="Liu W."/>
            <person name="Santuari L."/>
            <person name="Cao Q."/>
            <person name="Sharma T."/>
            <person name="Shen D."/>
            <person name="Roswanjaya Y."/>
            <person name="Wardhani T."/>
            <person name="Kalhor M.S."/>
            <person name="Jansen J."/>
            <person name="Van den Hoogen J."/>
            <person name="Gungor B."/>
            <person name="Hartog M."/>
            <person name="Hontelez J."/>
            <person name="Verver J."/>
            <person name="Yang W.-C."/>
            <person name="Schijlen E."/>
            <person name="Repin R."/>
            <person name="Schilthuizen M."/>
            <person name="Schranz E."/>
            <person name="Heidstra R."/>
            <person name="Miyata K."/>
            <person name="Fedorova E."/>
            <person name="Kohlen W."/>
            <person name="Bisseling T."/>
            <person name="Smit S."/>
            <person name="Geurts R."/>
        </authorList>
    </citation>
    <scope>NUCLEOTIDE SEQUENCE [LARGE SCALE GENOMIC DNA]</scope>
    <source>
        <strain evidence="5">cv. RG33-2</strain>
    </source>
</reference>
<protein>
    <submittedName>
        <fullName evidence="4">Pentatricopeptide repeat</fullName>
    </submittedName>
</protein>
<keyword evidence="2" id="KW-0677">Repeat</keyword>
<keyword evidence="5" id="KW-1185">Reference proteome</keyword>
<dbReference type="EMBL" id="JXTC01000902">
    <property type="protein sequence ID" value="PON35035.1"/>
    <property type="molecule type" value="Genomic_DNA"/>
</dbReference>
<comment type="similarity">
    <text evidence="1">Belongs to the PPR family. P subfamily.</text>
</comment>
<dbReference type="InterPro" id="IPR002885">
    <property type="entry name" value="PPR_rpt"/>
</dbReference>
<dbReference type="InParanoid" id="A0A2P5AES0"/>
<dbReference type="InterPro" id="IPR011990">
    <property type="entry name" value="TPR-like_helical_dom_sf"/>
</dbReference>
<feature type="repeat" description="PPR" evidence="3">
    <location>
        <begin position="15"/>
        <end position="49"/>
    </location>
</feature>
<evidence type="ECO:0000313" key="4">
    <source>
        <dbReference type="EMBL" id="PON35035.1"/>
    </source>
</evidence>
<proteinExistence type="inferred from homology"/>
<sequence length="177" mass="19745">MTLFQCMEEKKLPLDIVTCSIFIEGMCKAGNLAAAKELFLESSLRGLQPNVRTCTIMINGLLSGGLVGEALTLFGEMEESVRLPNSCMYNTMVRGLVCNRKILRAVEYKNEMVARGFCADASTAELFVHRQFFATIDPKGFMRKHGLEIMTSNYIFLISQLCFSLAGASCCRVIHHR</sequence>
<dbReference type="STRING" id="63057.A0A2P5AES0"/>
<dbReference type="PROSITE" id="PS51375">
    <property type="entry name" value="PPR"/>
    <property type="match status" value="3"/>
</dbReference>
<dbReference type="Pfam" id="PF01535">
    <property type="entry name" value="PPR"/>
    <property type="match status" value="1"/>
</dbReference>
<feature type="repeat" description="PPR" evidence="3">
    <location>
        <begin position="85"/>
        <end position="119"/>
    </location>
</feature>
<gene>
    <name evidence="4" type="ORF">TorRG33x02_352300</name>
</gene>
<dbReference type="Proteomes" id="UP000237000">
    <property type="component" value="Unassembled WGS sequence"/>
</dbReference>
<accession>A0A2P5AES0</accession>
<feature type="repeat" description="PPR" evidence="3">
    <location>
        <begin position="50"/>
        <end position="84"/>
    </location>
</feature>
<evidence type="ECO:0000313" key="5">
    <source>
        <dbReference type="Proteomes" id="UP000237000"/>
    </source>
</evidence>
<dbReference type="AlphaFoldDB" id="A0A2P5AES0"/>
<evidence type="ECO:0000256" key="1">
    <source>
        <dbReference type="ARBA" id="ARBA00007626"/>
    </source>
</evidence>
<name>A0A2P5AES0_TREOI</name>
<organism evidence="4 5">
    <name type="scientific">Trema orientale</name>
    <name type="common">Charcoal tree</name>
    <name type="synonym">Celtis orientalis</name>
    <dbReference type="NCBI Taxonomy" id="63057"/>
    <lineage>
        <taxon>Eukaryota</taxon>
        <taxon>Viridiplantae</taxon>
        <taxon>Streptophyta</taxon>
        <taxon>Embryophyta</taxon>
        <taxon>Tracheophyta</taxon>
        <taxon>Spermatophyta</taxon>
        <taxon>Magnoliopsida</taxon>
        <taxon>eudicotyledons</taxon>
        <taxon>Gunneridae</taxon>
        <taxon>Pentapetalae</taxon>
        <taxon>rosids</taxon>
        <taxon>fabids</taxon>
        <taxon>Rosales</taxon>
        <taxon>Cannabaceae</taxon>
        <taxon>Trema</taxon>
    </lineage>
</organism>
<evidence type="ECO:0000256" key="2">
    <source>
        <dbReference type="ARBA" id="ARBA00022737"/>
    </source>
</evidence>
<dbReference type="Gene3D" id="1.25.40.10">
    <property type="entry name" value="Tetratricopeptide repeat domain"/>
    <property type="match status" value="1"/>
</dbReference>
<comment type="caution">
    <text evidence="4">The sequence shown here is derived from an EMBL/GenBank/DDBJ whole genome shotgun (WGS) entry which is preliminary data.</text>
</comment>
<evidence type="ECO:0000256" key="3">
    <source>
        <dbReference type="PROSITE-ProRule" id="PRU00708"/>
    </source>
</evidence>
<dbReference type="OrthoDB" id="185373at2759"/>